<accession>A0A192YCJ9</accession>
<evidence type="ECO:0000259" key="1">
    <source>
        <dbReference type="Pfam" id="PF17399"/>
    </source>
</evidence>
<feature type="domain" description="DUF5405" evidence="1">
    <location>
        <begin position="7"/>
        <end position="73"/>
    </location>
</feature>
<dbReference type="Pfam" id="PF17399">
    <property type="entry name" value="DUF5405"/>
    <property type="match status" value="1"/>
</dbReference>
<reference evidence="2 3" key="1">
    <citation type="submission" date="2016-04" db="EMBL/GenBank/DDBJ databases">
        <title>Comparative genomics of Morganella phages MP1 and MP2 define new clades among the T4 and T7-like Viruses.</title>
        <authorList>
            <person name="Pinto G."/>
            <person name="Oliveira A."/>
            <person name="Malgorzata L."/>
            <person name="Kropinski A."/>
            <person name="Azeredo J."/>
        </authorList>
    </citation>
    <scope>NUCLEOTIDE SEQUENCE [LARGE SCALE GENOMIC DNA]</scope>
</reference>
<dbReference type="EMBL" id="KX078569">
    <property type="protein sequence ID" value="ANM46606.1"/>
    <property type="molecule type" value="Genomic_DNA"/>
</dbReference>
<evidence type="ECO:0000313" key="3">
    <source>
        <dbReference type="Proteomes" id="UP000203816"/>
    </source>
</evidence>
<name>A0A192YCJ9_9CAUD</name>
<dbReference type="OrthoDB" id="18299at10239"/>
<proteinExistence type="predicted"/>
<dbReference type="RefSeq" id="YP_009279899.1">
    <property type="nucleotide sequence ID" value="NC_031020.1"/>
</dbReference>
<gene>
    <name evidence="2" type="ORF">MP1_gp0042</name>
</gene>
<dbReference type="Proteomes" id="UP000203816">
    <property type="component" value="Segment"/>
</dbReference>
<evidence type="ECO:0000313" key="2">
    <source>
        <dbReference type="EMBL" id="ANM46606.1"/>
    </source>
</evidence>
<dbReference type="GeneID" id="29059468"/>
<sequence>MKIDLGKYVVTADKYQFILNEKRIAEESGNEYLSVVGYYPQLSQMVKKMFVLDIRESDVKSLQEMAEKIDNLATELASKINVPG</sequence>
<dbReference type="KEGG" id="vg:29059468"/>
<keyword evidence="3" id="KW-1185">Reference proteome</keyword>
<organism evidence="2 3">
    <name type="scientific">Morganella phage vB_MmoM_MP1</name>
    <dbReference type="NCBI Taxonomy" id="1852628"/>
    <lineage>
        <taxon>Viruses</taxon>
        <taxon>Duplodnaviria</taxon>
        <taxon>Heunggongvirae</taxon>
        <taxon>Uroviricota</taxon>
        <taxon>Caudoviricetes</taxon>
        <taxon>Pantevenvirales</taxon>
        <taxon>Straboviridae</taxon>
        <taxon>Gualtarvirus</taxon>
        <taxon>Gualtarvirus mp1</taxon>
    </lineage>
</organism>
<dbReference type="InterPro" id="IPR035404">
    <property type="entry name" value="DUF5405"/>
</dbReference>
<protein>
    <recommendedName>
        <fullName evidence="1">DUF5405 domain-containing protein</fullName>
    </recommendedName>
</protein>